<dbReference type="PANTHER" id="PTHR22911:SF137">
    <property type="entry name" value="SOLUTE CARRIER FAMILY 35 MEMBER G2-RELATED"/>
    <property type="match status" value="1"/>
</dbReference>
<keyword evidence="3" id="KW-0813">Transport</keyword>
<evidence type="ECO:0000259" key="9">
    <source>
        <dbReference type="Pfam" id="PF00892"/>
    </source>
</evidence>
<protein>
    <submittedName>
        <fullName evidence="10">EamA-like transporter family protein</fullName>
    </submittedName>
</protein>
<evidence type="ECO:0000256" key="6">
    <source>
        <dbReference type="ARBA" id="ARBA00022989"/>
    </source>
</evidence>
<feature type="transmembrane region" description="Helical" evidence="8">
    <location>
        <begin position="120"/>
        <end position="138"/>
    </location>
</feature>
<dbReference type="Pfam" id="PF00892">
    <property type="entry name" value="EamA"/>
    <property type="match status" value="1"/>
</dbReference>
<proteinExistence type="inferred from homology"/>
<evidence type="ECO:0000256" key="3">
    <source>
        <dbReference type="ARBA" id="ARBA00022448"/>
    </source>
</evidence>
<dbReference type="InterPro" id="IPR004626">
    <property type="entry name" value="RarD"/>
</dbReference>
<dbReference type="RefSeq" id="WP_146576843.1">
    <property type="nucleotide sequence ID" value="NZ_SJPM01000002.1"/>
</dbReference>
<sequence length="321" mass="34951">MNRDSASSAHPPSSVSRLGIACAVSAHTLWGLFPIYWHQIEGADSLELVCHRIVWSFVSLAILLPILMRMGWWGGARTVFESLRHPKVWLVYSAAALMIGINWLAFIWAVNHGRVLEASLGYYINPLCNVLLGVVVLGERLKVLQWIAVGIAAVGVGIMAVGSGGLPWVSVAMATSFALYGLAKKKAHLPVLVGLMLEVTLLVIPAAIYLAFRWNHGESAFQFGSTKVTVMLLMAGLVTITPLALFAAAVRRVDLSLIGILQYIGPTLQFLVGAVLYNEPLGQNRLVGFAFVWIALVLFVAATHRYSRQMVTSSCRFDTPP</sequence>
<dbReference type="AlphaFoldDB" id="A0A5C6APV8"/>
<dbReference type="NCBIfam" id="TIGR00688">
    <property type="entry name" value="rarD"/>
    <property type="match status" value="1"/>
</dbReference>
<feature type="transmembrane region" description="Helical" evidence="8">
    <location>
        <begin position="232"/>
        <end position="250"/>
    </location>
</feature>
<feature type="transmembrane region" description="Helical" evidence="8">
    <location>
        <begin position="49"/>
        <end position="68"/>
    </location>
</feature>
<evidence type="ECO:0000256" key="7">
    <source>
        <dbReference type="ARBA" id="ARBA00023136"/>
    </source>
</evidence>
<reference evidence="10 11" key="1">
    <citation type="submission" date="2019-02" db="EMBL/GenBank/DDBJ databases">
        <title>Deep-cultivation of Planctomycetes and their phenomic and genomic characterization uncovers novel biology.</title>
        <authorList>
            <person name="Wiegand S."/>
            <person name="Jogler M."/>
            <person name="Boedeker C."/>
            <person name="Pinto D."/>
            <person name="Vollmers J."/>
            <person name="Rivas-Marin E."/>
            <person name="Kohn T."/>
            <person name="Peeters S.H."/>
            <person name="Heuer A."/>
            <person name="Rast P."/>
            <person name="Oberbeckmann S."/>
            <person name="Bunk B."/>
            <person name="Jeske O."/>
            <person name="Meyerdierks A."/>
            <person name="Storesund J.E."/>
            <person name="Kallscheuer N."/>
            <person name="Luecker S."/>
            <person name="Lage O.M."/>
            <person name="Pohl T."/>
            <person name="Merkel B.J."/>
            <person name="Hornburger P."/>
            <person name="Mueller R.-W."/>
            <person name="Bruemmer F."/>
            <person name="Labrenz M."/>
            <person name="Spormann A.M."/>
            <person name="Op Den Camp H."/>
            <person name="Overmann J."/>
            <person name="Amann R."/>
            <person name="Jetten M.S.M."/>
            <person name="Mascher T."/>
            <person name="Medema M.H."/>
            <person name="Devos D.P."/>
            <person name="Kaster A.-K."/>
            <person name="Ovreas L."/>
            <person name="Rohde M."/>
            <person name="Galperin M.Y."/>
            <person name="Jogler C."/>
        </authorList>
    </citation>
    <scope>NUCLEOTIDE SEQUENCE [LARGE SCALE GENOMIC DNA]</scope>
    <source>
        <strain evidence="10 11">Pla100</strain>
    </source>
</reference>
<evidence type="ECO:0000313" key="10">
    <source>
        <dbReference type="EMBL" id="TWU01568.1"/>
    </source>
</evidence>
<feature type="transmembrane region" description="Helical" evidence="8">
    <location>
        <begin position="88"/>
        <end position="108"/>
    </location>
</feature>
<comment type="similarity">
    <text evidence="2">Belongs to the EamA transporter family.</text>
</comment>
<dbReference type="PANTHER" id="PTHR22911">
    <property type="entry name" value="ACYL-MALONYL CONDENSING ENZYME-RELATED"/>
    <property type="match status" value="1"/>
</dbReference>
<accession>A0A5C6APV8</accession>
<gene>
    <name evidence="10" type="ORF">Pla100_13030</name>
</gene>
<evidence type="ECO:0000313" key="11">
    <source>
        <dbReference type="Proteomes" id="UP000316213"/>
    </source>
</evidence>
<feature type="domain" description="EamA" evidence="9">
    <location>
        <begin position="18"/>
        <end position="159"/>
    </location>
</feature>
<comment type="subcellular location">
    <subcellularLocation>
        <location evidence="1">Cell membrane</location>
        <topology evidence="1">Multi-pass membrane protein</topology>
    </subcellularLocation>
</comment>
<dbReference type="InterPro" id="IPR037185">
    <property type="entry name" value="EmrE-like"/>
</dbReference>
<dbReference type="OrthoDB" id="369870at2"/>
<feature type="transmembrane region" description="Helical" evidence="8">
    <location>
        <begin position="144"/>
        <end position="169"/>
    </location>
</feature>
<feature type="transmembrane region" description="Helical" evidence="8">
    <location>
        <begin position="283"/>
        <end position="302"/>
    </location>
</feature>
<feature type="transmembrane region" description="Helical" evidence="8">
    <location>
        <begin position="18"/>
        <end position="37"/>
    </location>
</feature>
<comment type="caution">
    <text evidence="10">The sequence shown here is derived from an EMBL/GenBank/DDBJ whole genome shotgun (WGS) entry which is preliminary data.</text>
</comment>
<evidence type="ECO:0000256" key="5">
    <source>
        <dbReference type="ARBA" id="ARBA00022692"/>
    </source>
</evidence>
<keyword evidence="5 8" id="KW-0812">Transmembrane</keyword>
<feature type="transmembrane region" description="Helical" evidence="8">
    <location>
        <begin position="189"/>
        <end position="212"/>
    </location>
</feature>
<evidence type="ECO:0000256" key="4">
    <source>
        <dbReference type="ARBA" id="ARBA00022475"/>
    </source>
</evidence>
<dbReference type="Proteomes" id="UP000316213">
    <property type="component" value="Unassembled WGS sequence"/>
</dbReference>
<evidence type="ECO:0000256" key="8">
    <source>
        <dbReference type="SAM" id="Phobius"/>
    </source>
</evidence>
<keyword evidence="6 8" id="KW-1133">Transmembrane helix</keyword>
<dbReference type="InterPro" id="IPR000620">
    <property type="entry name" value="EamA_dom"/>
</dbReference>
<name>A0A5C6APV8_9BACT</name>
<feature type="transmembrane region" description="Helical" evidence="8">
    <location>
        <begin position="257"/>
        <end position="277"/>
    </location>
</feature>
<evidence type="ECO:0000256" key="1">
    <source>
        <dbReference type="ARBA" id="ARBA00004651"/>
    </source>
</evidence>
<keyword evidence="11" id="KW-1185">Reference proteome</keyword>
<dbReference type="EMBL" id="SJPM01000002">
    <property type="protein sequence ID" value="TWU01568.1"/>
    <property type="molecule type" value="Genomic_DNA"/>
</dbReference>
<keyword evidence="7 8" id="KW-0472">Membrane</keyword>
<organism evidence="10 11">
    <name type="scientific">Neorhodopirellula pilleata</name>
    <dbReference type="NCBI Taxonomy" id="2714738"/>
    <lineage>
        <taxon>Bacteria</taxon>
        <taxon>Pseudomonadati</taxon>
        <taxon>Planctomycetota</taxon>
        <taxon>Planctomycetia</taxon>
        <taxon>Pirellulales</taxon>
        <taxon>Pirellulaceae</taxon>
        <taxon>Neorhodopirellula</taxon>
    </lineage>
</organism>
<dbReference type="SUPFAM" id="SSF103481">
    <property type="entry name" value="Multidrug resistance efflux transporter EmrE"/>
    <property type="match status" value="2"/>
</dbReference>
<dbReference type="GO" id="GO:0005886">
    <property type="term" value="C:plasma membrane"/>
    <property type="evidence" value="ECO:0007669"/>
    <property type="project" value="UniProtKB-SubCell"/>
</dbReference>
<evidence type="ECO:0000256" key="2">
    <source>
        <dbReference type="ARBA" id="ARBA00007362"/>
    </source>
</evidence>
<keyword evidence="4" id="KW-1003">Cell membrane</keyword>